<comment type="caution">
    <text evidence="1">The sequence shown here is derived from an EMBL/GenBank/DDBJ whole genome shotgun (WGS) entry which is preliminary data.</text>
</comment>
<keyword evidence="2" id="KW-1185">Reference proteome</keyword>
<protein>
    <recommendedName>
        <fullName evidence="3">HNH domain-containing protein</fullName>
    </recommendedName>
</protein>
<evidence type="ECO:0008006" key="3">
    <source>
        <dbReference type="Google" id="ProtNLM"/>
    </source>
</evidence>
<gene>
    <name evidence="1" type="ORF">H6G03_16825</name>
</gene>
<reference evidence="1" key="2">
    <citation type="submission" date="2020-08" db="EMBL/GenBank/DDBJ databases">
        <authorList>
            <person name="Chen M."/>
            <person name="Teng W."/>
            <person name="Zhao L."/>
            <person name="Hu C."/>
            <person name="Zhou Y."/>
            <person name="Han B."/>
            <person name="Song L."/>
            <person name="Shu W."/>
        </authorList>
    </citation>
    <scope>NUCLEOTIDE SEQUENCE</scope>
    <source>
        <strain evidence="1">FACHB-1375</strain>
    </source>
</reference>
<evidence type="ECO:0000313" key="2">
    <source>
        <dbReference type="Proteomes" id="UP000641646"/>
    </source>
</evidence>
<dbReference type="RefSeq" id="WP_190465728.1">
    <property type="nucleotide sequence ID" value="NZ_JACJPW010000041.1"/>
</dbReference>
<dbReference type="EMBL" id="JACJPW010000041">
    <property type="protein sequence ID" value="MBD2182728.1"/>
    <property type="molecule type" value="Genomic_DNA"/>
</dbReference>
<accession>A0A926VFF3</accession>
<evidence type="ECO:0000313" key="1">
    <source>
        <dbReference type="EMBL" id="MBD2182728.1"/>
    </source>
</evidence>
<dbReference type="PANTHER" id="PTHR37827">
    <property type="entry name" value="TUDOR DOMAIN-CONTAINING PROTEIN"/>
    <property type="match status" value="1"/>
</dbReference>
<dbReference type="AlphaFoldDB" id="A0A926VFF3"/>
<reference evidence="1" key="1">
    <citation type="journal article" date="2015" name="ISME J.">
        <title>Draft Genome Sequence of Streptomyces incarnatus NRRL8089, which Produces the Nucleoside Antibiotic Sinefungin.</title>
        <authorList>
            <person name="Oshima K."/>
            <person name="Hattori M."/>
            <person name="Shimizu H."/>
            <person name="Fukuda K."/>
            <person name="Nemoto M."/>
            <person name="Inagaki K."/>
            <person name="Tamura T."/>
        </authorList>
    </citation>
    <scope>NUCLEOTIDE SEQUENCE</scope>
    <source>
        <strain evidence="1">FACHB-1375</strain>
    </source>
</reference>
<name>A0A926VFF3_9CYAN</name>
<organism evidence="1 2">
    <name type="scientific">Aerosakkonema funiforme FACHB-1375</name>
    <dbReference type="NCBI Taxonomy" id="2949571"/>
    <lineage>
        <taxon>Bacteria</taxon>
        <taxon>Bacillati</taxon>
        <taxon>Cyanobacteriota</taxon>
        <taxon>Cyanophyceae</taxon>
        <taxon>Oscillatoriophycideae</taxon>
        <taxon>Aerosakkonematales</taxon>
        <taxon>Aerosakkonemataceae</taxon>
        <taxon>Aerosakkonema</taxon>
    </lineage>
</organism>
<dbReference type="Proteomes" id="UP000641646">
    <property type="component" value="Unassembled WGS sequence"/>
</dbReference>
<sequence>MTFKVVSKQTLPCELCEREMARLTAHHLIPRQSTKRQKVETSPTIDICSACHRQIHALFDNKYLAKELNTLEKLRKEPQMQKFLAWVKKQNPDRRVTVHRQK</sequence>
<dbReference type="PANTHER" id="PTHR37827:SF1">
    <property type="entry name" value="HNH DOMAIN-CONTAINING PROTEIN"/>
    <property type="match status" value="1"/>
</dbReference>
<proteinExistence type="predicted"/>